<reference evidence="1 2" key="1">
    <citation type="submission" date="2024-08" db="EMBL/GenBank/DDBJ databases">
        <title>Insights into the chromosomal genome structure of Flemingia macrophylla.</title>
        <authorList>
            <person name="Ding Y."/>
            <person name="Zhao Y."/>
            <person name="Bi W."/>
            <person name="Wu M."/>
            <person name="Zhao G."/>
            <person name="Gong Y."/>
            <person name="Li W."/>
            <person name="Zhang P."/>
        </authorList>
    </citation>
    <scope>NUCLEOTIDE SEQUENCE [LARGE SCALE GENOMIC DNA]</scope>
    <source>
        <strain evidence="1">DYQJB</strain>
        <tissue evidence="1">Leaf</tissue>
    </source>
</reference>
<comment type="caution">
    <text evidence="1">The sequence shown here is derived from an EMBL/GenBank/DDBJ whole genome shotgun (WGS) entry which is preliminary data.</text>
</comment>
<dbReference type="PANTHER" id="PTHR45500">
    <property type="entry name" value="OS02G0202600 PROTEIN"/>
    <property type="match status" value="1"/>
</dbReference>
<organism evidence="1 2">
    <name type="scientific">Flemingia macrophylla</name>
    <dbReference type="NCBI Taxonomy" id="520843"/>
    <lineage>
        <taxon>Eukaryota</taxon>
        <taxon>Viridiplantae</taxon>
        <taxon>Streptophyta</taxon>
        <taxon>Embryophyta</taxon>
        <taxon>Tracheophyta</taxon>
        <taxon>Spermatophyta</taxon>
        <taxon>Magnoliopsida</taxon>
        <taxon>eudicotyledons</taxon>
        <taxon>Gunneridae</taxon>
        <taxon>Pentapetalae</taxon>
        <taxon>rosids</taxon>
        <taxon>fabids</taxon>
        <taxon>Fabales</taxon>
        <taxon>Fabaceae</taxon>
        <taxon>Papilionoideae</taxon>
        <taxon>50 kb inversion clade</taxon>
        <taxon>NPAAA clade</taxon>
        <taxon>indigoferoid/millettioid clade</taxon>
        <taxon>Phaseoleae</taxon>
        <taxon>Flemingia</taxon>
    </lineage>
</organism>
<dbReference type="Proteomes" id="UP001603857">
    <property type="component" value="Unassembled WGS sequence"/>
</dbReference>
<dbReference type="SMART" id="SM00671">
    <property type="entry name" value="SEL1"/>
    <property type="match status" value="2"/>
</dbReference>
<accession>A0ABD1L7Z9</accession>
<sequence>MGQIHSQTVHCFFFPIQSTGKLFELLLHDPSVSASLLISSFQILQRELHSRNKKALEFIAKGWNALKEVDRVIDYCKLNDKRLIPLLRVINTFSAYCYLLLYLRFDASEVEEVTYLRFNIRQLRRILSLLWKLTTPIPMQYEMEHVVLYKVVQVKLLSNVNSTEGATLLVEAAEIGDPDAQYALGCHLRVENDYVQTDQQAFYYLEKAVDQLHPGALYLLGVVYLIGDCVKKDIASALWCFHRASEKGHVEAAIAYGSLLLKGKILAFALRFGKAPS</sequence>
<evidence type="ECO:0000313" key="1">
    <source>
        <dbReference type="EMBL" id="KAL2319130.1"/>
    </source>
</evidence>
<dbReference type="InterPro" id="IPR006597">
    <property type="entry name" value="Sel1-like"/>
</dbReference>
<dbReference type="Pfam" id="PF08238">
    <property type="entry name" value="Sel1"/>
    <property type="match status" value="2"/>
</dbReference>
<name>A0ABD1L7Z9_9FABA</name>
<dbReference type="Gene3D" id="1.25.40.10">
    <property type="entry name" value="Tetratricopeptide repeat domain"/>
    <property type="match status" value="1"/>
</dbReference>
<gene>
    <name evidence="1" type="ORF">Fmac_033006</name>
</gene>
<dbReference type="AlphaFoldDB" id="A0ABD1L7Z9"/>
<dbReference type="PANTHER" id="PTHR45500:SF1">
    <property type="entry name" value="OS02G0202600 PROTEIN"/>
    <property type="match status" value="1"/>
</dbReference>
<keyword evidence="2" id="KW-1185">Reference proteome</keyword>
<dbReference type="InterPro" id="IPR011990">
    <property type="entry name" value="TPR-like_helical_dom_sf"/>
</dbReference>
<proteinExistence type="predicted"/>
<dbReference type="EMBL" id="JBGMDY010000011">
    <property type="protein sequence ID" value="KAL2319130.1"/>
    <property type="molecule type" value="Genomic_DNA"/>
</dbReference>
<evidence type="ECO:0000313" key="2">
    <source>
        <dbReference type="Proteomes" id="UP001603857"/>
    </source>
</evidence>
<dbReference type="SUPFAM" id="SSF81901">
    <property type="entry name" value="HCP-like"/>
    <property type="match status" value="1"/>
</dbReference>
<protein>
    <submittedName>
        <fullName evidence="1">Uncharacterized protein</fullName>
    </submittedName>
</protein>